<dbReference type="Proteomes" id="UP000250043">
    <property type="component" value="Unassembled WGS sequence"/>
</dbReference>
<evidence type="ECO:0000313" key="1">
    <source>
        <dbReference type="EMBL" id="OCH91325.1"/>
    </source>
</evidence>
<reference evidence="1 2" key="1">
    <citation type="submission" date="2016-07" db="EMBL/GenBank/DDBJ databases">
        <title>Draft genome of the white-rot fungus Obba rivulosa 3A-2.</title>
        <authorList>
            <consortium name="DOE Joint Genome Institute"/>
            <person name="Miettinen O."/>
            <person name="Riley R."/>
            <person name="Acob R."/>
            <person name="Barry K."/>
            <person name="Cullen D."/>
            <person name="De Vries R."/>
            <person name="Hainaut M."/>
            <person name="Hatakka A."/>
            <person name="Henrissat B."/>
            <person name="Hilden K."/>
            <person name="Kuo R."/>
            <person name="Labutti K."/>
            <person name="Lipzen A."/>
            <person name="Makela M.R."/>
            <person name="Sandor L."/>
            <person name="Spatafora J.W."/>
            <person name="Grigoriev I.V."/>
            <person name="Hibbett D.S."/>
        </authorList>
    </citation>
    <scope>NUCLEOTIDE SEQUENCE [LARGE SCALE GENOMIC DNA]</scope>
    <source>
        <strain evidence="1 2">3A-2</strain>
    </source>
</reference>
<organism evidence="1 2">
    <name type="scientific">Obba rivulosa</name>
    <dbReference type="NCBI Taxonomy" id="1052685"/>
    <lineage>
        <taxon>Eukaryota</taxon>
        <taxon>Fungi</taxon>
        <taxon>Dikarya</taxon>
        <taxon>Basidiomycota</taxon>
        <taxon>Agaricomycotina</taxon>
        <taxon>Agaricomycetes</taxon>
        <taxon>Polyporales</taxon>
        <taxon>Gelatoporiaceae</taxon>
        <taxon>Obba</taxon>
    </lineage>
</organism>
<protein>
    <submittedName>
        <fullName evidence="1">Uncharacterized protein</fullName>
    </submittedName>
</protein>
<gene>
    <name evidence="1" type="ORF">OBBRIDRAFT_792374</name>
</gene>
<sequence length="149" mass="16926">MPSKSVTQLSQQLASSDDGAMMLAVAQQMQTSWEKKKREKEARFLQTTKAELDKCISGRIDEFANAVAEMNSIYEKFVTDYAAVEDEIRKIWVQILGEQQTIPTIADKKQTANIESDKQREREQVQGMAIAKKAMEDYNRLICSLEQSA</sequence>
<evidence type="ECO:0000313" key="2">
    <source>
        <dbReference type="Proteomes" id="UP000250043"/>
    </source>
</evidence>
<dbReference type="EMBL" id="KV722387">
    <property type="protein sequence ID" value="OCH91325.1"/>
    <property type="molecule type" value="Genomic_DNA"/>
</dbReference>
<accession>A0A8E2AZZ2</accession>
<name>A0A8E2AZZ2_9APHY</name>
<keyword evidence="2" id="KW-1185">Reference proteome</keyword>
<dbReference type="AlphaFoldDB" id="A0A8E2AZZ2"/>
<dbReference type="OrthoDB" id="3235454at2759"/>
<proteinExistence type="predicted"/>